<evidence type="ECO:0000313" key="4">
    <source>
        <dbReference type="EMBL" id="CAA9566838.1"/>
    </source>
</evidence>
<evidence type="ECO:0000256" key="1">
    <source>
        <dbReference type="ARBA" id="ARBA00008918"/>
    </source>
</evidence>
<protein>
    <recommendedName>
        <fullName evidence="3">Coenzyme Q-binding protein COQ10 START domain-containing protein</fullName>
    </recommendedName>
</protein>
<dbReference type="InterPro" id="IPR023393">
    <property type="entry name" value="START-like_dom_sf"/>
</dbReference>
<dbReference type="Gene3D" id="3.30.530.20">
    <property type="match status" value="1"/>
</dbReference>
<dbReference type="EMBL" id="CADCWE010000271">
    <property type="protein sequence ID" value="CAA9566838.1"/>
    <property type="molecule type" value="Genomic_DNA"/>
</dbReference>
<proteinExistence type="inferred from homology"/>
<accession>A0A6J4V494</accession>
<dbReference type="Pfam" id="PF03364">
    <property type="entry name" value="Polyketide_cyc"/>
    <property type="match status" value="1"/>
</dbReference>
<dbReference type="InterPro" id="IPR005031">
    <property type="entry name" value="COQ10_START"/>
</dbReference>
<feature type="region of interest" description="Disordered" evidence="2">
    <location>
        <begin position="167"/>
        <end position="190"/>
    </location>
</feature>
<sequence length="190" mass="21170">MDRPSRPLPLPNSSISSGEAMHSENVVEMRGDLERIVALAADVERWPEILPHYRWVTLLEGGGDRKVVEMAARRDRIPVRWRAIQEIDRSGATPIITYRHIKGWTKGMVVDWTFDPQPDRILVRIRHDFSPPWPVVGGFVADRIIGPQFVENIAGRTLATIKGIVERERTNGSGDPPATPPAAAATEPSS</sequence>
<organism evidence="4">
    <name type="scientific">uncultured Thermomicrobiales bacterium</name>
    <dbReference type="NCBI Taxonomy" id="1645740"/>
    <lineage>
        <taxon>Bacteria</taxon>
        <taxon>Pseudomonadati</taxon>
        <taxon>Thermomicrobiota</taxon>
        <taxon>Thermomicrobia</taxon>
        <taxon>Thermomicrobiales</taxon>
        <taxon>environmental samples</taxon>
    </lineage>
</organism>
<dbReference type="SUPFAM" id="SSF55961">
    <property type="entry name" value="Bet v1-like"/>
    <property type="match status" value="1"/>
</dbReference>
<gene>
    <name evidence="4" type="ORF">AVDCRST_MAG73-4269</name>
</gene>
<evidence type="ECO:0000256" key="2">
    <source>
        <dbReference type="SAM" id="MobiDB-lite"/>
    </source>
</evidence>
<dbReference type="AlphaFoldDB" id="A0A6J4V494"/>
<evidence type="ECO:0000259" key="3">
    <source>
        <dbReference type="Pfam" id="PF03364"/>
    </source>
</evidence>
<reference evidence="4" key="1">
    <citation type="submission" date="2020-02" db="EMBL/GenBank/DDBJ databases">
        <authorList>
            <person name="Meier V. D."/>
        </authorList>
    </citation>
    <scope>NUCLEOTIDE SEQUENCE</scope>
    <source>
        <strain evidence="4">AVDCRST_MAG73</strain>
    </source>
</reference>
<feature type="region of interest" description="Disordered" evidence="2">
    <location>
        <begin position="1"/>
        <end position="21"/>
    </location>
</feature>
<feature type="domain" description="Coenzyme Q-binding protein COQ10 START" evidence="3">
    <location>
        <begin position="38"/>
        <end position="139"/>
    </location>
</feature>
<feature type="compositionally biased region" description="Low complexity" evidence="2">
    <location>
        <begin position="181"/>
        <end position="190"/>
    </location>
</feature>
<comment type="similarity">
    <text evidence="1">Belongs to the ribosome association toxin RatA family.</text>
</comment>
<feature type="compositionally biased region" description="Pro residues" evidence="2">
    <location>
        <begin position="1"/>
        <end position="10"/>
    </location>
</feature>
<name>A0A6J4V494_9BACT</name>